<keyword evidence="2" id="KW-0805">Transcription regulation</keyword>
<evidence type="ECO:0000313" key="10">
    <source>
        <dbReference type="EMBL" id="CAB4620439.1"/>
    </source>
</evidence>
<evidence type="ECO:0000256" key="2">
    <source>
        <dbReference type="ARBA" id="ARBA00023015"/>
    </source>
</evidence>
<reference evidence="9" key="1">
    <citation type="submission" date="2020-05" db="EMBL/GenBank/DDBJ databases">
        <authorList>
            <person name="Chiriac C."/>
            <person name="Salcher M."/>
            <person name="Ghai R."/>
            <person name="Kavagutti S V."/>
        </authorList>
    </citation>
    <scope>NUCLEOTIDE SEQUENCE</scope>
</reference>
<dbReference type="InterPro" id="IPR013325">
    <property type="entry name" value="RNA_pol_sigma_r2"/>
</dbReference>
<dbReference type="PANTHER" id="PTHR43133">
    <property type="entry name" value="RNA POLYMERASE ECF-TYPE SIGMA FACTO"/>
    <property type="match status" value="1"/>
</dbReference>
<dbReference type="InterPro" id="IPR007627">
    <property type="entry name" value="RNA_pol_sigma70_r2"/>
</dbReference>
<evidence type="ECO:0000256" key="5">
    <source>
        <dbReference type="ARBA" id="ARBA00023163"/>
    </source>
</evidence>
<evidence type="ECO:0000259" key="7">
    <source>
        <dbReference type="Pfam" id="PF04542"/>
    </source>
</evidence>
<keyword evidence="5" id="KW-0804">Transcription</keyword>
<dbReference type="Gene3D" id="1.10.1740.10">
    <property type="match status" value="1"/>
</dbReference>
<dbReference type="EMBL" id="CAEZVF010000061">
    <property type="protein sequence ID" value="CAB4620439.1"/>
    <property type="molecule type" value="Genomic_DNA"/>
</dbReference>
<organism evidence="9">
    <name type="scientific">freshwater metagenome</name>
    <dbReference type="NCBI Taxonomy" id="449393"/>
    <lineage>
        <taxon>unclassified sequences</taxon>
        <taxon>metagenomes</taxon>
        <taxon>ecological metagenomes</taxon>
    </lineage>
</organism>
<accession>A0A6J6BCL4</accession>
<feature type="region of interest" description="Disordered" evidence="6">
    <location>
        <begin position="188"/>
        <end position="210"/>
    </location>
</feature>
<dbReference type="InterPro" id="IPR039425">
    <property type="entry name" value="RNA_pol_sigma-70-like"/>
</dbReference>
<dbReference type="SUPFAM" id="SSF88659">
    <property type="entry name" value="Sigma3 and sigma4 domains of RNA polymerase sigma factors"/>
    <property type="match status" value="1"/>
</dbReference>
<dbReference type="NCBIfam" id="TIGR02937">
    <property type="entry name" value="sigma70-ECF"/>
    <property type="match status" value="1"/>
</dbReference>
<evidence type="ECO:0000256" key="3">
    <source>
        <dbReference type="ARBA" id="ARBA00023082"/>
    </source>
</evidence>
<keyword evidence="3" id="KW-0731">Sigma factor</keyword>
<dbReference type="InterPro" id="IPR014284">
    <property type="entry name" value="RNA_pol_sigma-70_dom"/>
</dbReference>
<dbReference type="SUPFAM" id="SSF88946">
    <property type="entry name" value="Sigma2 domain of RNA polymerase sigma factors"/>
    <property type="match status" value="1"/>
</dbReference>
<dbReference type="PANTHER" id="PTHR43133:SF50">
    <property type="entry name" value="ECF RNA POLYMERASE SIGMA FACTOR SIGM"/>
    <property type="match status" value="1"/>
</dbReference>
<feature type="domain" description="RNA polymerase sigma-70 region 2" evidence="7">
    <location>
        <begin position="30"/>
        <end position="97"/>
    </location>
</feature>
<dbReference type="CDD" id="cd06171">
    <property type="entry name" value="Sigma70_r4"/>
    <property type="match status" value="1"/>
</dbReference>
<dbReference type="NCBIfam" id="NF007225">
    <property type="entry name" value="PRK09643.1"/>
    <property type="match status" value="1"/>
</dbReference>
<evidence type="ECO:0000256" key="4">
    <source>
        <dbReference type="ARBA" id="ARBA00023125"/>
    </source>
</evidence>
<dbReference type="InterPro" id="IPR013324">
    <property type="entry name" value="RNA_pol_sigma_r3/r4-like"/>
</dbReference>
<dbReference type="EMBL" id="CAEZSO010000020">
    <property type="protein sequence ID" value="CAB4536616.1"/>
    <property type="molecule type" value="Genomic_DNA"/>
</dbReference>
<dbReference type="InterPro" id="IPR013249">
    <property type="entry name" value="RNA_pol_sigma70_r4_t2"/>
</dbReference>
<dbReference type="GO" id="GO:0006352">
    <property type="term" value="P:DNA-templated transcription initiation"/>
    <property type="evidence" value="ECO:0007669"/>
    <property type="project" value="InterPro"/>
</dbReference>
<proteinExistence type="inferred from homology"/>
<dbReference type="Pfam" id="PF04542">
    <property type="entry name" value="Sigma70_r2"/>
    <property type="match status" value="1"/>
</dbReference>
<dbReference type="GO" id="GO:0003677">
    <property type="term" value="F:DNA binding"/>
    <property type="evidence" value="ECO:0007669"/>
    <property type="project" value="UniProtKB-KW"/>
</dbReference>
<dbReference type="InterPro" id="IPR036388">
    <property type="entry name" value="WH-like_DNA-bd_sf"/>
</dbReference>
<protein>
    <submittedName>
        <fullName evidence="9">Unannotated protein</fullName>
    </submittedName>
</protein>
<evidence type="ECO:0000256" key="6">
    <source>
        <dbReference type="SAM" id="MobiDB-lite"/>
    </source>
</evidence>
<evidence type="ECO:0000256" key="1">
    <source>
        <dbReference type="ARBA" id="ARBA00010641"/>
    </source>
</evidence>
<dbReference type="GO" id="GO:0016987">
    <property type="term" value="F:sigma factor activity"/>
    <property type="evidence" value="ECO:0007669"/>
    <property type="project" value="UniProtKB-KW"/>
</dbReference>
<gene>
    <name evidence="9" type="ORF">UFOPK1446_00174</name>
    <name evidence="10" type="ORF">UFOPK1939_00526</name>
</gene>
<feature type="domain" description="RNA polymerase sigma factor 70 region 4 type 2" evidence="8">
    <location>
        <begin position="128"/>
        <end position="179"/>
    </location>
</feature>
<keyword evidence="4" id="KW-0238">DNA-binding</keyword>
<dbReference type="Pfam" id="PF08281">
    <property type="entry name" value="Sigma70_r4_2"/>
    <property type="match status" value="1"/>
</dbReference>
<evidence type="ECO:0000259" key="8">
    <source>
        <dbReference type="Pfam" id="PF08281"/>
    </source>
</evidence>
<name>A0A6J6BCL4_9ZZZZ</name>
<dbReference type="AlphaFoldDB" id="A0A6J6BCL4"/>
<evidence type="ECO:0000313" key="9">
    <source>
        <dbReference type="EMBL" id="CAB4536616.1"/>
    </source>
</evidence>
<comment type="similarity">
    <text evidence="1">Belongs to the sigma-70 factor family. ECF subfamily.</text>
</comment>
<sequence>MDPITAFSDLDDRALMAAHSGGNPDAFGELVRRHQDRLWAIAMRTLGDPQEASDAVQEALISAFRSASKYRGDAAVTTWLHRIVVNACIDRMRRNKSRPTRSNALDLTDHPAFTDQHDRIDDQLISLDVRAALEQLPPEQRAAVVAVDVLGYSIEDAADLLGIPAGTVKSRCFRGRARLLPLLEHLRNRDGTESVTPVPEPPQPTASGGE</sequence>
<dbReference type="Gene3D" id="1.10.10.10">
    <property type="entry name" value="Winged helix-like DNA-binding domain superfamily/Winged helix DNA-binding domain"/>
    <property type="match status" value="1"/>
</dbReference>